<feature type="transmembrane region" description="Helical" evidence="1">
    <location>
        <begin position="12"/>
        <end position="31"/>
    </location>
</feature>
<name>A0A7Z0TXM6_9GAMM</name>
<accession>A0A7Z0TXM6</accession>
<keyword evidence="1" id="KW-0812">Transmembrane</keyword>
<comment type="caution">
    <text evidence="2">The sequence shown here is derived from an EMBL/GenBank/DDBJ whole genome shotgun (WGS) entry which is preliminary data.</text>
</comment>
<keyword evidence="1" id="KW-0472">Membrane</keyword>
<evidence type="ECO:0000313" key="2">
    <source>
        <dbReference type="EMBL" id="NYZ61955.1"/>
    </source>
</evidence>
<sequence length="138" mass="14850">MGRGRRSTLEDLAALPWPVGLTVGLLGYAGIRHGIPVVFARLDGPFAQAFAAQGDALAPIAWMVLAVCCIASLVAFVNARNRRRLLDTRTGLESLAAVGWREFEQLVGEAFRRQGYAVAETGLGGPDGDWRSKGSRRL</sequence>
<keyword evidence="1" id="KW-1133">Transmembrane helix</keyword>
<evidence type="ECO:0000313" key="3">
    <source>
        <dbReference type="Proteomes" id="UP000589896"/>
    </source>
</evidence>
<gene>
    <name evidence="2" type="ORF">H0E82_04125</name>
</gene>
<dbReference type="Proteomes" id="UP000589896">
    <property type="component" value="Unassembled WGS sequence"/>
</dbReference>
<keyword evidence="3" id="KW-1185">Reference proteome</keyword>
<protein>
    <submittedName>
        <fullName evidence="2">Uncharacterized protein</fullName>
    </submittedName>
</protein>
<dbReference type="RefSeq" id="WP_180544094.1">
    <property type="nucleotide sequence ID" value="NZ_JACCJZ010000010.1"/>
</dbReference>
<feature type="transmembrane region" description="Helical" evidence="1">
    <location>
        <begin position="60"/>
        <end position="79"/>
    </location>
</feature>
<dbReference type="AlphaFoldDB" id="A0A7Z0TXM6"/>
<organism evidence="2 3">
    <name type="scientific">Luteimonas deserti</name>
    <dbReference type="NCBI Taxonomy" id="2752306"/>
    <lineage>
        <taxon>Bacteria</taxon>
        <taxon>Pseudomonadati</taxon>
        <taxon>Pseudomonadota</taxon>
        <taxon>Gammaproteobacteria</taxon>
        <taxon>Lysobacterales</taxon>
        <taxon>Lysobacteraceae</taxon>
        <taxon>Luteimonas</taxon>
    </lineage>
</organism>
<evidence type="ECO:0000256" key="1">
    <source>
        <dbReference type="SAM" id="Phobius"/>
    </source>
</evidence>
<proteinExistence type="predicted"/>
<dbReference type="EMBL" id="JACCJZ010000010">
    <property type="protein sequence ID" value="NYZ61955.1"/>
    <property type="molecule type" value="Genomic_DNA"/>
</dbReference>
<reference evidence="2 3" key="1">
    <citation type="submission" date="2020-07" db="EMBL/GenBank/DDBJ databases">
        <title>isolation of Luteimonas sp. SJ-16.</title>
        <authorList>
            <person name="Huang X.-X."/>
            <person name="Xu L."/>
            <person name="Sun J.-Q."/>
        </authorList>
    </citation>
    <scope>NUCLEOTIDE SEQUENCE [LARGE SCALE GENOMIC DNA]</scope>
    <source>
        <strain evidence="2 3">SJ-16</strain>
    </source>
</reference>